<evidence type="ECO:0000256" key="10">
    <source>
        <dbReference type="ARBA" id="ARBA00023288"/>
    </source>
</evidence>
<evidence type="ECO:0000256" key="9">
    <source>
        <dbReference type="ARBA" id="ARBA00023134"/>
    </source>
</evidence>
<proteinExistence type="inferred from homology"/>
<feature type="binding site" evidence="12">
    <location>
        <position position="120"/>
    </location>
    <ligand>
        <name>GTP</name>
        <dbReference type="ChEBI" id="CHEBI:37565"/>
    </ligand>
</feature>
<reference evidence="16" key="1">
    <citation type="journal article" date="2014" name="Science">
        <title>The coffee genome provides insight into the convergent evolution of caffeine biosynthesis.</title>
        <authorList>
            <person name="Denoeud F."/>
            <person name="Carretero-Paulet L."/>
            <person name="Dereeper A."/>
            <person name="Droc G."/>
            <person name="Guyot R."/>
            <person name="Pietrella M."/>
            <person name="Zheng C."/>
            <person name="Alberti A."/>
            <person name="Anthony F."/>
            <person name="Aprea G."/>
            <person name="Aury J.M."/>
            <person name="Bento P."/>
            <person name="Bernard M."/>
            <person name="Bocs S."/>
            <person name="Campa C."/>
            <person name="Cenci A."/>
            <person name="Combes M.C."/>
            <person name="Crouzillat D."/>
            <person name="Da Silva C."/>
            <person name="Daddiego L."/>
            <person name="De Bellis F."/>
            <person name="Dussert S."/>
            <person name="Garsmeur O."/>
            <person name="Gayraud T."/>
            <person name="Guignon V."/>
            <person name="Jahn K."/>
            <person name="Jamilloux V."/>
            <person name="Joet T."/>
            <person name="Labadie K."/>
            <person name="Lan T."/>
            <person name="Leclercq J."/>
            <person name="Lepelley M."/>
            <person name="Leroy T."/>
            <person name="Li L.T."/>
            <person name="Librado P."/>
            <person name="Lopez L."/>
            <person name="Munoz A."/>
            <person name="Noel B."/>
            <person name="Pallavicini A."/>
            <person name="Perrotta G."/>
            <person name="Poncet V."/>
            <person name="Pot D."/>
            <person name="Priyono X."/>
            <person name="Rigoreau M."/>
            <person name="Rouard M."/>
            <person name="Rozas J."/>
            <person name="Tranchant-Dubreuil C."/>
            <person name="VanBuren R."/>
            <person name="Zhang Q."/>
            <person name="Andrade A.C."/>
            <person name="Argout X."/>
            <person name="Bertrand B."/>
            <person name="de Kochko A."/>
            <person name="Graziosi G."/>
            <person name="Henry R.J."/>
            <person name="Jayarama X."/>
            <person name="Ming R."/>
            <person name="Nagai C."/>
            <person name="Rounsley S."/>
            <person name="Sankoff D."/>
            <person name="Giuliano G."/>
            <person name="Albert V.A."/>
            <person name="Wincker P."/>
            <person name="Lashermes P."/>
        </authorList>
    </citation>
    <scope>NUCLEOTIDE SEQUENCE [LARGE SCALE GENOMIC DNA]</scope>
    <source>
        <strain evidence="16">cv. DH200-94</strain>
    </source>
</reference>
<dbReference type="PANTHER" id="PTHR11711">
    <property type="entry name" value="ADP RIBOSYLATION FACTOR-RELATED"/>
    <property type="match status" value="1"/>
</dbReference>
<evidence type="ECO:0000256" key="14">
    <source>
        <dbReference type="RuleBase" id="RU003925"/>
    </source>
</evidence>
<evidence type="ECO:0000313" key="16">
    <source>
        <dbReference type="Proteomes" id="UP000295252"/>
    </source>
</evidence>
<dbReference type="Gramene" id="CDP15220">
    <property type="protein sequence ID" value="CDP15220"/>
    <property type="gene ID" value="GSCOC_T00042851001"/>
</dbReference>
<dbReference type="SMART" id="SM00178">
    <property type="entry name" value="SAR"/>
    <property type="match status" value="1"/>
</dbReference>
<dbReference type="SUPFAM" id="SSF52540">
    <property type="entry name" value="P-loop containing nucleoside triphosphate hydrolases"/>
    <property type="match status" value="1"/>
</dbReference>
<accession>A0A068V383</accession>
<evidence type="ECO:0000256" key="8">
    <source>
        <dbReference type="ARBA" id="ARBA00023034"/>
    </source>
</evidence>
<evidence type="ECO:0000256" key="6">
    <source>
        <dbReference type="ARBA" id="ARBA00022892"/>
    </source>
</evidence>
<feature type="binding site" evidence="12">
    <location>
        <begin position="74"/>
        <end position="81"/>
    </location>
    <ligand>
        <name>GTP</name>
        <dbReference type="ChEBI" id="CHEBI:37565"/>
    </ligand>
</feature>
<dbReference type="PhylomeDB" id="A0A068V383"/>
<keyword evidence="5 12" id="KW-0547">Nucleotide-binding</keyword>
<dbReference type="InParanoid" id="A0A068V383"/>
<dbReference type="FunFam" id="3.40.50.300:FF:003500">
    <property type="entry name" value="ADP-ribosylation factor 1"/>
    <property type="match status" value="1"/>
</dbReference>
<organism evidence="15 16">
    <name type="scientific">Coffea canephora</name>
    <name type="common">Robusta coffee</name>
    <dbReference type="NCBI Taxonomy" id="49390"/>
    <lineage>
        <taxon>Eukaryota</taxon>
        <taxon>Viridiplantae</taxon>
        <taxon>Streptophyta</taxon>
        <taxon>Embryophyta</taxon>
        <taxon>Tracheophyta</taxon>
        <taxon>Spermatophyta</taxon>
        <taxon>Magnoliopsida</taxon>
        <taxon>eudicotyledons</taxon>
        <taxon>Gunneridae</taxon>
        <taxon>Pentapetalae</taxon>
        <taxon>asterids</taxon>
        <taxon>lamiids</taxon>
        <taxon>Gentianales</taxon>
        <taxon>Rubiaceae</taxon>
        <taxon>Ixoroideae</taxon>
        <taxon>Gardenieae complex</taxon>
        <taxon>Bertiereae - Coffeeae clade</taxon>
        <taxon>Coffeeae</taxon>
        <taxon>Coffea</taxon>
    </lineage>
</organism>
<comment type="subcellular location">
    <subcellularLocation>
        <location evidence="1">Golgi apparatus</location>
    </subcellularLocation>
</comment>
<evidence type="ECO:0000256" key="13">
    <source>
        <dbReference type="PIRSR" id="PIRSR606689-2"/>
    </source>
</evidence>
<dbReference type="GO" id="GO:0016192">
    <property type="term" value="P:vesicle-mediated transport"/>
    <property type="evidence" value="ECO:0007669"/>
    <property type="project" value="UniProtKB-KW"/>
</dbReference>
<dbReference type="GO" id="GO:0005525">
    <property type="term" value="F:GTP binding"/>
    <property type="evidence" value="ECO:0007669"/>
    <property type="project" value="UniProtKB-KW"/>
</dbReference>
<keyword evidence="3" id="KW-0813">Transport</keyword>
<comment type="similarity">
    <text evidence="2 14">Belongs to the small GTPase superfamily. Arf family.</text>
</comment>
<dbReference type="GO" id="GO:0016004">
    <property type="term" value="F:phospholipase activator activity"/>
    <property type="evidence" value="ECO:0007669"/>
    <property type="project" value="UniProtKB-ARBA"/>
</dbReference>
<name>A0A068V383_COFCA</name>
<feature type="binding site" evidence="12">
    <location>
        <begin position="177"/>
        <end position="180"/>
    </location>
    <ligand>
        <name>GTP</name>
        <dbReference type="ChEBI" id="CHEBI:37565"/>
    </ligand>
</feature>
<dbReference type="GO" id="GO:0003924">
    <property type="term" value="F:GTPase activity"/>
    <property type="evidence" value="ECO:0007669"/>
    <property type="project" value="InterPro"/>
</dbReference>
<sequence>MLFIFLRISNGGSWRGARLGFFPGVQSLTRSLAPLSLPFPHSVHFFCSIKQGDNMGLSFTKLFENKENRILMLGLDAAGKTTILYKLKQGIVVDDIPTIGFNVETLEHKNMRLTIWDFGGQNVKRPLPIYYYQNVEGVIFVVDSNDQDRVVNARDDLRMLLNEEGLKEDAALLVFANKKDLPNALTAAEIADKLGLHSIRPRNWFIQSSCATSGEGLYEGLDWLYNNIVNKVENL</sequence>
<feature type="binding site" evidence="13">
    <location>
        <position position="81"/>
    </location>
    <ligand>
        <name>Mg(2+)</name>
        <dbReference type="ChEBI" id="CHEBI:18420"/>
    </ligand>
</feature>
<dbReference type="GO" id="GO:0046872">
    <property type="term" value="F:metal ion binding"/>
    <property type="evidence" value="ECO:0007669"/>
    <property type="project" value="UniProtKB-KW"/>
</dbReference>
<dbReference type="Pfam" id="PF00025">
    <property type="entry name" value="Arf"/>
    <property type="match status" value="1"/>
</dbReference>
<dbReference type="EMBL" id="HG739180">
    <property type="protein sequence ID" value="CDP15220.1"/>
    <property type="molecule type" value="Genomic_DNA"/>
</dbReference>
<keyword evidence="10" id="KW-0449">Lipoprotein</keyword>
<dbReference type="InterPro" id="IPR027417">
    <property type="entry name" value="P-loop_NTPase"/>
</dbReference>
<dbReference type="SMART" id="SM00177">
    <property type="entry name" value="ARF"/>
    <property type="match status" value="1"/>
</dbReference>
<keyword evidence="13" id="KW-0460">Magnesium</keyword>
<evidence type="ECO:0000256" key="11">
    <source>
        <dbReference type="ARBA" id="ARBA00040200"/>
    </source>
</evidence>
<evidence type="ECO:0000256" key="7">
    <source>
        <dbReference type="ARBA" id="ARBA00022927"/>
    </source>
</evidence>
<evidence type="ECO:0000256" key="3">
    <source>
        <dbReference type="ARBA" id="ARBA00022448"/>
    </source>
</evidence>
<dbReference type="Proteomes" id="UP000295252">
    <property type="component" value="Chromosome IV"/>
</dbReference>
<dbReference type="PROSITE" id="PS51417">
    <property type="entry name" value="ARF"/>
    <property type="match status" value="1"/>
</dbReference>
<dbReference type="InterPro" id="IPR005225">
    <property type="entry name" value="Small_GTP-bd"/>
</dbReference>
<evidence type="ECO:0000256" key="2">
    <source>
        <dbReference type="ARBA" id="ARBA00010290"/>
    </source>
</evidence>
<dbReference type="AlphaFoldDB" id="A0A068V383"/>
<dbReference type="GO" id="GO:0005794">
    <property type="term" value="C:Golgi apparatus"/>
    <property type="evidence" value="ECO:0007669"/>
    <property type="project" value="UniProtKB-SubCell"/>
</dbReference>
<evidence type="ECO:0000256" key="1">
    <source>
        <dbReference type="ARBA" id="ARBA00004555"/>
    </source>
</evidence>
<keyword evidence="8" id="KW-0333">Golgi apparatus</keyword>
<dbReference type="STRING" id="49390.A0A068V383"/>
<keyword evidence="7" id="KW-0653">Protein transport</keyword>
<evidence type="ECO:0000256" key="12">
    <source>
        <dbReference type="PIRSR" id="PIRSR606689-1"/>
    </source>
</evidence>
<dbReference type="NCBIfam" id="TIGR00231">
    <property type="entry name" value="small_GTP"/>
    <property type="match status" value="1"/>
</dbReference>
<feature type="binding site" evidence="13">
    <location>
        <position position="98"/>
    </location>
    <ligand>
        <name>Mg(2+)</name>
        <dbReference type="ChEBI" id="CHEBI:18420"/>
    </ligand>
</feature>
<dbReference type="PRINTS" id="PR00328">
    <property type="entry name" value="SAR1GTPBP"/>
</dbReference>
<keyword evidence="6" id="KW-0931">ER-Golgi transport</keyword>
<dbReference type="GO" id="GO:0015031">
    <property type="term" value="P:protein transport"/>
    <property type="evidence" value="ECO:0007669"/>
    <property type="project" value="UniProtKB-KW"/>
</dbReference>
<evidence type="ECO:0000256" key="5">
    <source>
        <dbReference type="ARBA" id="ARBA00022741"/>
    </source>
</evidence>
<keyword evidence="16" id="KW-1185">Reference proteome</keyword>
<gene>
    <name evidence="15" type="ORF">GSCOC_T00042851001</name>
</gene>
<dbReference type="InterPro" id="IPR006689">
    <property type="entry name" value="Small_GTPase_ARF/SAR"/>
</dbReference>
<dbReference type="Gene3D" id="3.40.50.300">
    <property type="entry name" value="P-loop containing nucleotide triphosphate hydrolases"/>
    <property type="match status" value="1"/>
</dbReference>
<keyword evidence="13" id="KW-0479">Metal-binding</keyword>
<protein>
    <recommendedName>
        <fullName evidence="11">ADP-ribosylation factor 1</fullName>
    </recommendedName>
</protein>
<dbReference type="InterPro" id="IPR024156">
    <property type="entry name" value="Small_GTPase_ARF"/>
</dbReference>
<evidence type="ECO:0000313" key="15">
    <source>
        <dbReference type="EMBL" id="CDP15220.1"/>
    </source>
</evidence>
<keyword evidence="4" id="KW-0519">Myristate</keyword>
<evidence type="ECO:0000256" key="4">
    <source>
        <dbReference type="ARBA" id="ARBA00022707"/>
    </source>
</evidence>
<keyword evidence="9 12" id="KW-0342">GTP-binding</keyword>